<evidence type="ECO:0000313" key="12">
    <source>
        <dbReference type="Proteomes" id="UP001559025"/>
    </source>
</evidence>
<reference evidence="11 12" key="1">
    <citation type="submission" date="2024-01" db="EMBL/GenBank/DDBJ databases">
        <title>New evidence supports the origin of RcGTA from prophage.</title>
        <authorList>
            <person name="Xu Y."/>
            <person name="Liu B."/>
            <person name="Chen F."/>
        </authorList>
    </citation>
    <scope>NUCLEOTIDE SEQUENCE [LARGE SCALE GENOMIC DNA]</scope>
    <source>
        <strain evidence="11 12">CBW1107-2</strain>
    </source>
</reference>
<dbReference type="InterPro" id="IPR050979">
    <property type="entry name" value="LD-transpeptidase"/>
</dbReference>
<accession>A0ABV3WWH9</accession>
<proteinExistence type="inferred from homology"/>
<dbReference type="SUPFAM" id="SSF141523">
    <property type="entry name" value="L,D-transpeptidase catalytic domain-like"/>
    <property type="match status" value="1"/>
</dbReference>
<dbReference type="InterPro" id="IPR038063">
    <property type="entry name" value="Transpep_catalytic_dom"/>
</dbReference>
<keyword evidence="12" id="KW-1185">Reference proteome</keyword>
<evidence type="ECO:0000259" key="10">
    <source>
        <dbReference type="PROSITE" id="PS52029"/>
    </source>
</evidence>
<comment type="pathway">
    <text evidence="1 7">Cell wall biogenesis; peptidoglycan biosynthesis.</text>
</comment>
<evidence type="ECO:0000256" key="9">
    <source>
        <dbReference type="SAM" id="SignalP"/>
    </source>
</evidence>
<evidence type="ECO:0000256" key="1">
    <source>
        <dbReference type="ARBA" id="ARBA00004752"/>
    </source>
</evidence>
<keyword evidence="4 7" id="KW-0133">Cell shape</keyword>
<evidence type="ECO:0000256" key="5">
    <source>
        <dbReference type="ARBA" id="ARBA00022984"/>
    </source>
</evidence>
<feature type="active site" description="Nucleophile" evidence="7">
    <location>
        <position position="453"/>
    </location>
</feature>
<dbReference type="PANTHER" id="PTHR30582:SF30">
    <property type="entry name" value="BLR4375 PROTEIN"/>
    <property type="match status" value="1"/>
</dbReference>
<evidence type="ECO:0000256" key="8">
    <source>
        <dbReference type="SAM" id="MobiDB-lite"/>
    </source>
</evidence>
<dbReference type="EMBL" id="JAZHFV010000005">
    <property type="protein sequence ID" value="MEX4008870.1"/>
    <property type="molecule type" value="Genomic_DNA"/>
</dbReference>
<feature type="chain" id="PRO_5046318707" evidence="9">
    <location>
        <begin position="21"/>
        <end position="478"/>
    </location>
</feature>
<keyword evidence="3" id="KW-0808">Transferase</keyword>
<keyword evidence="9" id="KW-0732">Signal</keyword>
<comment type="similarity">
    <text evidence="2">Belongs to the YkuD family.</text>
</comment>
<evidence type="ECO:0000256" key="3">
    <source>
        <dbReference type="ARBA" id="ARBA00022679"/>
    </source>
</evidence>
<evidence type="ECO:0000256" key="7">
    <source>
        <dbReference type="PROSITE-ProRule" id="PRU01373"/>
    </source>
</evidence>
<dbReference type="PROSITE" id="PS52029">
    <property type="entry name" value="LD_TPASE"/>
    <property type="match status" value="1"/>
</dbReference>
<keyword evidence="5 7" id="KW-0573">Peptidoglycan synthesis</keyword>
<feature type="signal peptide" evidence="9">
    <location>
        <begin position="1"/>
        <end position="20"/>
    </location>
</feature>
<sequence>MNGRLLSLAAVMVLGLSAEAAAQAREVEIFYDRYGREVMLDPYTGEVLGVREPRDSLPRYEDEPVYRPRYEDEPVYRPRYDDYPRRDPYDARARREERMRELGREPFPSVDPLPEYRDYRALPAPDDGDSEFAREQPGYGQPRPGVPEREQVERAPLDRSPSIVTVPDSQQPGTTIEGPPQQGTIPDVTEQPEIARSGAKEEIAKIQVLLDRVGASPGVIDGRIGDNVNKAIAAYRELTGETLRTYDVDYVEAQLQATGGDAFTTYEITSVDVAGPFVASIPTDYAEKAQMERMGFVSVAEMLAERFHMDEKYLRALNPGVAFDRPGTIIKVVNTGKLRTGTVTRIIADKGKRQVRAYGEDGSLIAIYPSTIGSAATPSPTGTHSVERIATDPEYTYNPKINFQQGNNTSVLRIPPGPNGPVGTIWIALSKPTYGIHGTPDPSKIGKTGSNGCIRLTNWDAQELAKMVKVGASVEFVE</sequence>
<dbReference type="InterPro" id="IPR005490">
    <property type="entry name" value="LD_TPept_cat_dom"/>
</dbReference>
<comment type="caution">
    <text evidence="11">The sequence shown here is derived from an EMBL/GenBank/DDBJ whole genome shotgun (WGS) entry which is preliminary data.</text>
</comment>
<organism evidence="11 12">
    <name type="scientific">Neoaquamicrobium sediminum</name>
    <dbReference type="NCBI Taxonomy" id="1849104"/>
    <lineage>
        <taxon>Bacteria</taxon>
        <taxon>Pseudomonadati</taxon>
        <taxon>Pseudomonadota</taxon>
        <taxon>Alphaproteobacteria</taxon>
        <taxon>Hyphomicrobiales</taxon>
        <taxon>Phyllobacteriaceae</taxon>
        <taxon>Neoaquamicrobium</taxon>
    </lineage>
</organism>
<dbReference type="Gene3D" id="2.40.440.10">
    <property type="entry name" value="L,D-transpeptidase catalytic domain-like"/>
    <property type="match status" value="1"/>
</dbReference>
<feature type="compositionally biased region" description="Basic and acidic residues" evidence="8">
    <location>
        <begin position="54"/>
        <end position="104"/>
    </location>
</feature>
<evidence type="ECO:0000256" key="6">
    <source>
        <dbReference type="ARBA" id="ARBA00023316"/>
    </source>
</evidence>
<dbReference type="PANTHER" id="PTHR30582">
    <property type="entry name" value="L,D-TRANSPEPTIDASE"/>
    <property type="match status" value="1"/>
</dbReference>
<feature type="domain" description="L,D-TPase catalytic" evidence="10">
    <location>
        <begin position="344"/>
        <end position="477"/>
    </location>
</feature>
<evidence type="ECO:0000256" key="4">
    <source>
        <dbReference type="ARBA" id="ARBA00022960"/>
    </source>
</evidence>
<gene>
    <name evidence="11" type="ORF">V1479_16265</name>
</gene>
<evidence type="ECO:0000313" key="11">
    <source>
        <dbReference type="EMBL" id="MEX4008870.1"/>
    </source>
</evidence>
<dbReference type="CDD" id="cd16913">
    <property type="entry name" value="YkuD_like"/>
    <property type="match status" value="1"/>
</dbReference>
<protein>
    <submittedName>
        <fullName evidence="11">L,D-transpeptidase</fullName>
    </submittedName>
</protein>
<feature type="compositionally biased region" description="Basic and acidic residues" evidence="8">
    <location>
        <begin position="146"/>
        <end position="157"/>
    </location>
</feature>
<name>A0ABV3WWH9_9HYPH</name>
<keyword evidence="6 7" id="KW-0961">Cell wall biogenesis/degradation</keyword>
<feature type="region of interest" description="Disordered" evidence="8">
    <location>
        <begin position="54"/>
        <end position="187"/>
    </location>
</feature>
<dbReference type="Proteomes" id="UP001559025">
    <property type="component" value="Unassembled WGS sequence"/>
</dbReference>
<evidence type="ECO:0000256" key="2">
    <source>
        <dbReference type="ARBA" id="ARBA00005992"/>
    </source>
</evidence>
<dbReference type="Pfam" id="PF03734">
    <property type="entry name" value="YkuD"/>
    <property type="match status" value="1"/>
</dbReference>
<feature type="active site" description="Proton donor/acceptor" evidence="7">
    <location>
        <position position="437"/>
    </location>
</feature>